<keyword evidence="1" id="KW-0805">Transcription regulation</keyword>
<dbReference type="InterPro" id="IPR020449">
    <property type="entry name" value="Tscrpt_reg_AraC-type_HTH"/>
</dbReference>
<evidence type="ECO:0000259" key="4">
    <source>
        <dbReference type="PROSITE" id="PS01124"/>
    </source>
</evidence>
<gene>
    <name evidence="5" type="ORF">NX02_07325</name>
</gene>
<dbReference type="InterPro" id="IPR050204">
    <property type="entry name" value="AraC_XylS_family_regulators"/>
</dbReference>
<dbReference type="PANTHER" id="PTHR46796:SF13">
    <property type="entry name" value="HTH-TYPE TRANSCRIPTIONAL ACTIVATOR RHAS"/>
    <property type="match status" value="1"/>
</dbReference>
<dbReference type="PANTHER" id="PTHR46796">
    <property type="entry name" value="HTH-TYPE TRANSCRIPTIONAL ACTIVATOR RHAS-RELATED"/>
    <property type="match status" value="1"/>
</dbReference>
<dbReference type="KEGG" id="ssan:NX02_07325"/>
<dbReference type="SUPFAM" id="SSF46689">
    <property type="entry name" value="Homeodomain-like"/>
    <property type="match status" value="2"/>
</dbReference>
<proteinExistence type="predicted"/>
<dbReference type="Pfam" id="PF12852">
    <property type="entry name" value="Cupin_6"/>
    <property type="match status" value="1"/>
</dbReference>
<evidence type="ECO:0000256" key="3">
    <source>
        <dbReference type="ARBA" id="ARBA00023163"/>
    </source>
</evidence>
<dbReference type="InterPro" id="IPR018060">
    <property type="entry name" value="HTH_AraC"/>
</dbReference>
<organism evidence="5 6">
    <name type="scientific">Sphingomonas sanxanigenens DSM 19645 = NX02</name>
    <dbReference type="NCBI Taxonomy" id="1123269"/>
    <lineage>
        <taxon>Bacteria</taxon>
        <taxon>Pseudomonadati</taxon>
        <taxon>Pseudomonadota</taxon>
        <taxon>Alphaproteobacteria</taxon>
        <taxon>Sphingomonadales</taxon>
        <taxon>Sphingomonadaceae</taxon>
        <taxon>Sphingomonas</taxon>
    </lineage>
</organism>
<evidence type="ECO:0000313" key="5">
    <source>
        <dbReference type="EMBL" id="AHE53191.1"/>
    </source>
</evidence>
<protein>
    <recommendedName>
        <fullName evidence="4">HTH araC/xylS-type domain-containing protein</fullName>
    </recommendedName>
</protein>
<feature type="domain" description="HTH araC/xylS-type" evidence="4">
    <location>
        <begin position="209"/>
        <end position="307"/>
    </location>
</feature>
<dbReference type="HOGENOM" id="CLU_000445_81_0_5"/>
<evidence type="ECO:0000256" key="2">
    <source>
        <dbReference type="ARBA" id="ARBA00023125"/>
    </source>
</evidence>
<reference evidence="5 6" key="1">
    <citation type="submission" date="2013-07" db="EMBL/GenBank/DDBJ databases">
        <title>Completed genome of Sphingomonas sanxanigenens NX02.</title>
        <authorList>
            <person name="Ma T."/>
            <person name="Huang H."/>
            <person name="Wu M."/>
            <person name="Li X."/>
            <person name="Li G."/>
        </authorList>
    </citation>
    <scope>NUCLEOTIDE SEQUENCE [LARGE SCALE GENOMIC DNA]</scope>
    <source>
        <strain evidence="5 6">NX02</strain>
    </source>
</reference>
<dbReference type="PROSITE" id="PS01124">
    <property type="entry name" value="HTH_ARAC_FAMILY_2"/>
    <property type="match status" value="1"/>
</dbReference>
<dbReference type="AlphaFoldDB" id="W0A7V8"/>
<accession>W0A7V8</accession>
<evidence type="ECO:0000313" key="6">
    <source>
        <dbReference type="Proteomes" id="UP000018851"/>
    </source>
</evidence>
<dbReference type="STRING" id="1123269.NX02_07325"/>
<dbReference type="GO" id="GO:0003700">
    <property type="term" value="F:DNA-binding transcription factor activity"/>
    <property type="evidence" value="ECO:0007669"/>
    <property type="project" value="InterPro"/>
</dbReference>
<keyword evidence="6" id="KW-1185">Reference proteome</keyword>
<dbReference type="PATRIC" id="fig|1123269.5.peg.1421"/>
<dbReference type="EMBL" id="CP006644">
    <property type="protein sequence ID" value="AHE53191.1"/>
    <property type="molecule type" value="Genomic_DNA"/>
</dbReference>
<dbReference type="SMART" id="SM00342">
    <property type="entry name" value="HTH_ARAC"/>
    <property type="match status" value="1"/>
</dbReference>
<keyword evidence="2" id="KW-0238">DNA-binding</keyword>
<sequence>MSVVQMSIDPLDDVFSAMRTRTALYARFEGSAPWGVEFMQGRAARFGLVAQGGCWLSVDGEAPVWLETGDCYVIASGLRYVLQDDPASPTKFCFDALREHKHHVVRHGGGGIAATVITGWFMFDEISARPLIDLMPRLILARVAEDQSQMIQATLQLLAFETGERNLGTSIVVSRLADILFIQAIRAYADRAGEEAGGWLGALGDPRLAPVIGAIHGAVDHGWTVDELARLAGMSRSSFAARFRARVGLTPLDYVTRWRMYRAGTMLRQSAEPIAGIAYRVGYDNESAFSKAFRRVTGVSPGRYRRASGDKAVPAPPSTALRQAEAALAR</sequence>
<dbReference type="InterPro" id="IPR032783">
    <property type="entry name" value="AraC_lig"/>
</dbReference>
<evidence type="ECO:0000256" key="1">
    <source>
        <dbReference type="ARBA" id="ARBA00023015"/>
    </source>
</evidence>
<name>W0A7V8_9SPHN</name>
<dbReference type="eggNOG" id="COG2207">
    <property type="taxonomic scope" value="Bacteria"/>
</dbReference>
<dbReference type="Gene3D" id="1.10.10.60">
    <property type="entry name" value="Homeodomain-like"/>
    <property type="match status" value="2"/>
</dbReference>
<dbReference type="GO" id="GO:0043565">
    <property type="term" value="F:sequence-specific DNA binding"/>
    <property type="evidence" value="ECO:0007669"/>
    <property type="project" value="InterPro"/>
</dbReference>
<dbReference type="PRINTS" id="PR00032">
    <property type="entry name" value="HTHARAC"/>
</dbReference>
<dbReference type="Pfam" id="PF12833">
    <property type="entry name" value="HTH_18"/>
    <property type="match status" value="1"/>
</dbReference>
<dbReference type="Proteomes" id="UP000018851">
    <property type="component" value="Chromosome"/>
</dbReference>
<dbReference type="InterPro" id="IPR009057">
    <property type="entry name" value="Homeodomain-like_sf"/>
</dbReference>
<keyword evidence="3" id="KW-0804">Transcription</keyword>